<feature type="transmembrane region" description="Helical" evidence="1">
    <location>
        <begin position="34"/>
        <end position="55"/>
    </location>
</feature>
<reference evidence="3" key="1">
    <citation type="journal article" date="2014" name="Int. J. Syst. Evol. Microbiol.">
        <title>Complete genome sequence of Corynebacterium casei LMG S-19264T (=DSM 44701T), isolated from a smear-ripened cheese.</title>
        <authorList>
            <consortium name="US DOE Joint Genome Institute (JGI-PGF)"/>
            <person name="Walter F."/>
            <person name="Albersmeier A."/>
            <person name="Kalinowski J."/>
            <person name="Ruckert C."/>
        </authorList>
    </citation>
    <scope>NUCLEOTIDE SEQUENCE</scope>
    <source>
        <strain evidence="3">CGMCC 1.15322</strain>
    </source>
</reference>
<dbReference type="SUPFAM" id="SSF55073">
    <property type="entry name" value="Nucleotide cyclase"/>
    <property type="match status" value="1"/>
</dbReference>
<protein>
    <recommendedName>
        <fullName evidence="2">GGDEF domain-containing protein</fullName>
    </recommendedName>
</protein>
<dbReference type="EMBL" id="BMIG01000006">
    <property type="protein sequence ID" value="GGA98212.1"/>
    <property type="molecule type" value="Genomic_DNA"/>
</dbReference>
<feature type="transmembrane region" description="Helical" evidence="1">
    <location>
        <begin position="101"/>
        <end position="117"/>
    </location>
</feature>
<dbReference type="InterPro" id="IPR043128">
    <property type="entry name" value="Rev_trsase/Diguanyl_cyclase"/>
</dbReference>
<sequence length="407" mass="44036">MDKLAYGFWGCYFGTTALMLAGSAMAFNRSLHRISLNAALSATASGFFVLAFLGALPIPDPDTLARFLAHVAIAASMVLAYLLFSIVGALDNRKTRRRTQLTLVALALGGVALGWLLPAVHALAVGVGIAWWLGLVALGVALRSAWRGGRLAWRAFFGVFFMLIAMIGLSFIALARGQVPWQVHAVSALAGTAYLTLMASALWVRYSYLIELNQIMAHGPSYDPVTRMRSHTETGHMIVKAFKHQRDQPSALGMLFVSIGNLYALEKLHGIAAMNHALFVCAGRLRQVVPAQFELGRFGEDGFLLLLPQCRDSGQLIKLAHRLGPRLAKSVALNTSVNTTKRESEQTRWRADVGIGVLMVFEPAAKVSVTLTTARAMSRAAMSYASRVAWFDHASGEAVELPAPQAS</sequence>
<keyword evidence="1" id="KW-0472">Membrane</keyword>
<dbReference type="RefSeq" id="WP_188708237.1">
    <property type="nucleotide sequence ID" value="NZ_BMIG01000006.1"/>
</dbReference>
<feature type="domain" description="GGDEF" evidence="2">
    <location>
        <begin position="250"/>
        <end position="393"/>
    </location>
</feature>
<proteinExistence type="predicted"/>
<feature type="transmembrane region" description="Helical" evidence="1">
    <location>
        <begin position="155"/>
        <end position="175"/>
    </location>
</feature>
<keyword evidence="1" id="KW-1133">Transmembrane helix</keyword>
<keyword evidence="1" id="KW-0812">Transmembrane</keyword>
<feature type="transmembrane region" description="Helical" evidence="1">
    <location>
        <begin position="6"/>
        <end position="27"/>
    </location>
</feature>
<dbReference type="Pfam" id="PF00990">
    <property type="entry name" value="GGDEF"/>
    <property type="match status" value="1"/>
</dbReference>
<accession>A0A916WHI6</accession>
<dbReference type="InterPro" id="IPR029787">
    <property type="entry name" value="Nucleotide_cyclase"/>
</dbReference>
<comment type="caution">
    <text evidence="3">The sequence shown here is derived from an EMBL/GenBank/DDBJ whole genome shotgun (WGS) entry which is preliminary data.</text>
</comment>
<feature type="transmembrane region" description="Helical" evidence="1">
    <location>
        <begin position="67"/>
        <end position="89"/>
    </location>
</feature>
<evidence type="ECO:0000259" key="2">
    <source>
        <dbReference type="PROSITE" id="PS50887"/>
    </source>
</evidence>
<evidence type="ECO:0000256" key="1">
    <source>
        <dbReference type="SAM" id="Phobius"/>
    </source>
</evidence>
<dbReference type="AlphaFoldDB" id="A0A916WHI6"/>
<keyword evidence="4" id="KW-1185">Reference proteome</keyword>
<dbReference type="InterPro" id="IPR000160">
    <property type="entry name" value="GGDEF_dom"/>
</dbReference>
<organism evidence="3 4">
    <name type="scientific">Polaromonas eurypsychrophila</name>
    <dbReference type="NCBI Taxonomy" id="1614635"/>
    <lineage>
        <taxon>Bacteria</taxon>
        <taxon>Pseudomonadati</taxon>
        <taxon>Pseudomonadota</taxon>
        <taxon>Betaproteobacteria</taxon>
        <taxon>Burkholderiales</taxon>
        <taxon>Comamonadaceae</taxon>
        <taxon>Polaromonas</taxon>
    </lineage>
</organism>
<dbReference type="PROSITE" id="PS50887">
    <property type="entry name" value="GGDEF"/>
    <property type="match status" value="1"/>
</dbReference>
<evidence type="ECO:0000313" key="3">
    <source>
        <dbReference type="EMBL" id="GGA98212.1"/>
    </source>
</evidence>
<name>A0A916WHI6_9BURK</name>
<feature type="transmembrane region" description="Helical" evidence="1">
    <location>
        <begin position="181"/>
        <end position="204"/>
    </location>
</feature>
<dbReference type="Proteomes" id="UP000620596">
    <property type="component" value="Unassembled WGS sequence"/>
</dbReference>
<dbReference type="Gene3D" id="3.30.70.270">
    <property type="match status" value="1"/>
</dbReference>
<feature type="transmembrane region" description="Helical" evidence="1">
    <location>
        <begin position="123"/>
        <end position="143"/>
    </location>
</feature>
<gene>
    <name evidence="3" type="ORF">GCM10011496_19100</name>
</gene>
<reference evidence="3" key="2">
    <citation type="submission" date="2020-09" db="EMBL/GenBank/DDBJ databases">
        <authorList>
            <person name="Sun Q."/>
            <person name="Zhou Y."/>
        </authorList>
    </citation>
    <scope>NUCLEOTIDE SEQUENCE</scope>
    <source>
        <strain evidence="3">CGMCC 1.15322</strain>
    </source>
</reference>
<evidence type="ECO:0000313" key="4">
    <source>
        <dbReference type="Proteomes" id="UP000620596"/>
    </source>
</evidence>